<evidence type="ECO:0000313" key="2">
    <source>
        <dbReference type="EMBL" id="EMS18131.1"/>
    </source>
</evidence>
<sequence length="315" mass="34802">MWIDLLRQAQVVPERAHVNMQANRLHLAYDIHRDIDDQLLDLFPHGGQVIARLVSETKYQEERLAASSSDTISEAPAKLPARPPFKLFYAAAEKDGACFRLIASNRKDMPVIVRYDQHRIPTVFALEGIAPDDPLRLVLFGAKNPPPSTPVLPALVAPVSMNLLIWAMSDRLRRSPPSHANLRHEASILAQFVDLLLEFWFINDKTPAADVAELVGRARVLVQEHGGPEWAQQLSRLATVDYSDIIKAVALPDNALRSQDPPPTPEERVLMLEAAAAATYSDDEDADLPPLDFPEPNLPSQLGSVPSHPLTTAAL</sequence>
<dbReference type="GeneID" id="27370689"/>
<dbReference type="RefSeq" id="XP_016269250.1">
    <property type="nucleotide sequence ID" value="XM_016420336.1"/>
</dbReference>
<reference evidence="2 3" key="1">
    <citation type="journal article" date="2012" name="Nat. Commun.">
        <title>A multi-omic map of the lipid-producing yeast Rhodosporidium toruloides.</title>
        <authorList>
            <person name="Zhu Z."/>
            <person name="Zhang S."/>
            <person name="Liu H."/>
            <person name="Shen H."/>
            <person name="Lin X."/>
            <person name="Yang F."/>
            <person name="Zhou Y.J."/>
            <person name="Jin G."/>
            <person name="Ye M."/>
            <person name="Zou H."/>
            <person name="Zou H."/>
            <person name="Zhao Z.K."/>
        </authorList>
    </citation>
    <scope>NUCLEOTIDE SEQUENCE [LARGE SCALE GENOMIC DNA]</scope>
    <source>
        <strain evidence="2 3">NP11</strain>
    </source>
</reference>
<dbReference type="HOGENOM" id="CLU_038398_0_0_1"/>
<proteinExistence type="predicted"/>
<dbReference type="OrthoDB" id="10421996at2759"/>
<protein>
    <submittedName>
        <fullName evidence="2">Uncharacterized protein</fullName>
    </submittedName>
</protein>
<name>M7WJD7_RHOT1</name>
<gene>
    <name evidence="2" type="ORF">RHTO_06676</name>
</gene>
<evidence type="ECO:0000313" key="3">
    <source>
        <dbReference type="Proteomes" id="UP000016926"/>
    </source>
</evidence>
<evidence type="ECO:0000256" key="1">
    <source>
        <dbReference type="SAM" id="MobiDB-lite"/>
    </source>
</evidence>
<organism evidence="2 3">
    <name type="scientific">Rhodotorula toruloides (strain NP11)</name>
    <name type="common">Yeast</name>
    <name type="synonym">Rhodosporidium toruloides</name>
    <dbReference type="NCBI Taxonomy" id="1130832"/>
    <lineage>
        <taxon>Eukaryota</taxon>
        <taxon>Fungi</taxon>
        <taxon>Dikarya</taxon>
        <taxon>Basidiomycota</taxon>
        <taxon>Pucciniomycotina</taxon>
        <taxon>Microbotryomycetes</taxon>
        <taxon>Sporidiobolales</taxon>
        <taxon>Sporidiobolaceae</taxon>
        <taxon>Rhodotorula</taxon>
    </lineage>
</organism>
<dbReference type="AlphaFoldDB" id="M7WJD7"/>
<dbReference type="EMBL" id="KB722688">
    <property type="protein sequence ID" value="EMS18131.1"/>
    <property type="molecule type" value="Genomic_DNA"/>
</dbReference>
<dbReference type="Proteomes" id="UP000016926">
    <property type="component" value="Unassembled WGS sequence"/>
</dbReference>
<keyword evidence="3" id="KW-1185">Reference proteome</keyword>
<accession>M7WJD7</accession>
<feature type="region of interest" description="Disordered" evidence="1">
    <location>
        <begin position="280"/>
        <end position="315"/>
    </location>
</feature>